<reference evidence="2" key="1">
    <citation type="submission" date="2022-01" db="EMBL/GenBank/DDBJ databases">
        <authorList>
            <person name="King R."/>
        </authorList>
    </citation>
    <scope>NUCLEOTIDE SEQUENCE</scope>
</reference>
<protein>
    <submittedName>
        <fullName evidence="2">Uncharacterized protein</fullName>
    </submittedName>
</protein>
<feature type="compositionally biased region" description="Polar residues" evidence="1">
    <location>
        <begin position="171"/>
        <end position="182"/>
    </location>
</feature>
<feature type="region of interest" description="Disordered" evidence="1">
    <location>
        <begin position="130"/>
        <end position="182"/>
    </location>
</feature>
<name>A0A9N9TWS2_PHYSR</name>
<dbReference type="Proteomes" id="UP001153712">
    <property type="component" value="Chromosome 9"/>
</dbReference>
<evidence type="ECO:0000313" key="2">
    <source>
        <dbReference type="EMBL" id="CAG9864974.1"/>
    </source>
</evidence>
<organism evidence="2 3">
    <name type="scientific">Phyllotreta striolata</name>
    <name type="common">Striped flea beetle</name>
    <name type="synonym">Crioceris striolata</name>
    <dbReference type="NCBI Taxonomy" id="444603"/>
    <lineage>
        <taxon>Eukaryota</taxon>
        <taxon>Metazoa</taxon>
        <taxon>Ecdysozoa</taxon>
        <taxon>Arthropoda</taxon>
        <taxon>Hexapoda</taxon>
        <taxon>Insecta</taxon>
        <taxon>Pterygota</taxon>
        <taxon>Neoptera</taxon>
        <taxon>Endopterygota</taxon>
        <taxon>Coleoptera</taxon>
        <taxon>Polyphaga</taxon>
        <taxon>Cucujiformia</taxon>
        <taxon>Chrysomeloidea</taxon>
        <taxon>Chrysomelidae</taxon>
        <taxon>Galerucinae</taxon>
        <taxon>Alticini</taxon>
        <taxon>Phyllotreta</taxon>
    </lineage>
</organism>
<dbReference type="AlphaFoldDB" id="A0A9N9TWS2"/>
<sequence length="315" mass="34799">MADSNLEMQNEDFFLSPKSSSIFNNAQLLDSLDLMLSASPEGWSKSFINQDKVLLDDTPEPEWPIIDEEPSNNLVGTNVRTNGPTDFMQCKLDELLLNVTDILQSPCRNDRQTLEAIDLLHDMEDILNESLRSPRDDSGHSSLLEEDTKKTLSQSLQIEHNIKKKSPTAPKGNTSLTSSKSVGTRLVKSNNYKGTIPKIVLSGTQLTPGIPKKMCTSTPKMPKPSLAPRIVQLGSITNKTSVSSKLPRRKSISEGTSMNTQVRKRCNSVSLHKDTSSKIGNILSKTLSSDNSAGKEKNSQKILYFQFCSTASRKK</sequence>
<feature type="region of interest" description="Disordered" evidence="1">
    <location>
        <begin position="246"/>
        <end position="271"/>
    </location>
</feature>
<dbReference type="EMBL" id="OU900102">
    <property type="protein sequence ID" value="CAG9864974.1"/>
    <property type="molecule type" value="Genomic_DNA"/>
</dbReference>
<gene>
    <name evidence="2" type="ORF">PHYEVI_LOCUS11220</name>
</gene>
<evidence type="ECO:0000313" key="3">
    <source>
        <dbReference type="Proteomes" id="UP001153712"/>
    </source>
</evidence>
<proteinExistence type="predicted"/>
<evidence type="ECO:0000256" key="1">
    <source>
        <dbReference type="SAM" id="MobiDB-lite"/>
    </source>
</evidence>
<accession>A0A9N9TWS2</accession>
<keyword evidence="3" id="KW-1185">Reference proteome</keyword>